<reference evidence="3" key="2">
    <citation type="submission" date="2009-11" db="EMBL/GenBank/DDBJ databases">
        <title>The Genome Sequence of Allomyces macrogynus strain ATCC 38327.</title>
        <authorList>
            <consortium name="The Broad Institute Genome Sequencing Platform"/>
            <person name="Russ C."/>
            <person name="Cuomo C."/>
            <person name="Shea T."/>
            <person name="Young S.K."/>
            <person name="Zeng Q."/>
            <person name="Koehrsen M."/>
            <person name="Haas B."/>
            <person name="Borodovsky M."/>
            <person name="Guigo R."/>
            <person name="Alvarado L."/>
            <person name="Berlin A."/>
            <person name="Borenstein D."/>
            <person name="Chen Z."/>
            <person name="Engels R."/>
            <person name="Freedman E."/>
            <person name="Gellesch M."/>
            <person name="Goldberg J."/>
            <person name="Griggs A."/>
            <person name="Gujja S."/>
            <person name="Heiman D."/>
            <person name="Hepburn T."/>
            <person name="Howarth C."/>
            <person name="Jen D."/>
            <person name="Larson L."/>
            <person name="Lewis B."/>
            <person name="Mehta T."/>
            <person name="Park D."/>
            <person name="Pearson M."/>
            <person name="Roberts A."/>
            <person name="Saif S."/>
            <person name="Shenoy N."/>
            <person name="Sisk P."/>
            <person name="Stolte C."/>
            <person name="Sykes S."/>
            <person name="Walk T."/>
            <person name="White J."/>
            <person name="Yandava C."/>
            <person name="Burger G."/>
            <person name="Gray M.W."/>
            <person name="Holland P.W.H."/>
            <person name="King N."/>
            <person name="Lang F.B.F."/>
            <person name="Roger A.J."/>
            <person name="Ruiz-Trillo I."/>
            <person name="Lander E."/>
            <person name="Nusbaum C."/>
        </authorList>
    </citation>
    <scope>NUCLEOTIDE SEQUENCE [LARGE SCALE GENOMIC DNA]</scope>
    <source>
        <strain evidence="3">ATCC 38327</strain>
    </source>
</reference>
<dbReference type="InterPro" id="IPR023591">
    <property type="entry name" value="Ribosomal_uS2_flav_dom_sf"/>
</dbReference>
<protein>
    <recommendedName>
        <fullName evidence="4">Ribosomal protein S2</fullName>
    </recommendedName>
</protein>
<keyword evidence="3" id="KW-1185">Reference proteome</keyword>
<dbReference type="STRING" id="578462.A0A0L0T8R1"/>
<dbReference type="GO" id="GO:0005763">
    <property type="term" value="C:mitochondrial small ribosomal subunit"/>
    <property type="evidence" value="ECO:0007669"/>
    <property type="project" value="TreeGrafter"/>
</dbReference>
<evidence type="ECO:0000313" key="3">
    <source>
        <dbReference type="Proteomes" id="UP000054350"/>
    </source>
</evidence>
<comment type="similarity">
    <text evidence="1">Belongs to the universal ribosomal protein uS2 family.</text>
</comment>
<dbReference type="PRINTS" id="PR00395">
    <property type="entry name" value="RIBOSOMALS2"/>
</dbReference>
<name>A0A0L0T8R1_ALLM3</name>
<dbReference type="VEuPathDB" id="FungiDB:AMAG_15336"/>
<dbReference type="PANTHER" id="PTHR12534:SF0">
    <property type="entry name" value="SMALL RIBOSOMAL SUBUNIT PROTEIN US2M"/>
    <property type="match status" value="1"/>
</dbReference>
<dbReference type="AlphaFoldDB" id="A0A0L0T8R1"/>
<dbReference type="OrthoDB" id="2320368at2759"/>
<dbReference type="Gene3D" id="3.40.50.10490">
    <property type="entry name" value="Glucose-6-phosphate isomerase like protein, domain 1"/>
    <property type="match status" value="2"/>
</dbReference>
<dbReference type="GO" id="GO:0003735">
    <property type="term" value="F:structural constituent of ribosome"/>
    <property type="evidence" value="ECO:0007669"/>
    <property type="project" value="InterPro"/>
</dbReference>
<organism evidence="2 3">
    <name type="scientific">Allomyces macrogynus (strain ATCC 38327)</name>
    <name type="common">Allomyces javanicus var. macrogynus</name>
    <dbReference type="NCBI Taxonomy" id="578462"/>
    <lineage>
        <taxon>Eukaryota</taxon>
        <taxon>Fungi</taxon>
        <taxon>Fungi incertae sedis</taxon>
        <taxon>Blastocladiomycota</taxon>
        <taxon>Blastocladiomycetes</taxon>
        <taxon>Blastocladiales</taxon>
        <taxon>Blastocladiaceae</taxon>
        <taxon>Allomyces</taxon>
    </lineage>
</organism>
<dbReference type="CDD" id="cd01425">
    <property type="entry name" value="RPS2"/>
    <property type="match status" value="1"/>
</dbReference>
<dbReference type="HAMAP" id="MF_00291_B">
    <property type="entry name" value="Ribosomal_uS2_B"/>
    <property type="match status" value="1"/>
</dbReference>
<dbReference type="Pfam" id="PF00318">
    <property type="entry name" value="Ribosomal_S2"/>
    <property type="match status" value="2"/>
</dbReference>
<evidence type="ECO:0000256" key="1">
    <source>
        <dbReference type="ARBA" id="ARBA00006242"/>
    </source>
</evidence>
<evidence type="ECO:0000313" key="2">
    <source>
        <dbReference type="EMBL" id="KNE71086.1"/>
    </source>
</evidence>
<evidence type="ECO:0008006" key="4">
    <source>
        <dbReference type="Google" id="ProtNLM"/>
    </source>
</evidence>
<dbReference type="eggNOG" id="KOG0832">
    <property type="taxonomic scope" value="Eukaryota"/>
</dbReference>
<dbReference type="GO" id="GO:0006412">
    <property type="term" value="P:translation"/>
    <property type="evidence" value="ECO:0007669"/>
    <property type="project" value="InterPro"/>
</dbReference>
<reference evidence="2 3" key="1">
    <citation type="submission" date="2009-11" db="EMBL/GenBank/DDBJ databases">
        <title>Annotation of Allomyces macrogynus ATCC 38327.</title>
        <authorList>
            <consortium name="The Broad Institute Genome Sequencing Platform"/>
            <person name="Russ C."/>
            <person name="Cuomo C."/>
            <person name="Burger G."/>
            <person name="Gray M.W."/>
            <person name="Holland P.W.H."/>
            <person name="King N."/>
            <person name="Lang F.B.F."/>
            <person name="Roger A.J."/>
            <person name="Ruiz-Trillo I."/>
            <person name="Young S.K."/>
            <person name="Zeng Q."/>
            <person name="Gargeya S."/>
            <person name="Fitzgerald M."/>
            <person name="Haas B."/>
            <person name="Abouelleil A."/>
            <person name="Alvarado L."/>
            <person name="Arachchi H.M."/>
            <person name="Berlin A."/>
            <person name="Chapman S.B."/>
            <person name="Gearin G."/>
            <person name="Goldberg J."/>
            <person name="Griggs A."/>
            <person name="Gujja S."/>
            <person name="Hansen M."/>
            <person name="Heiman D."/>
            <person name="Howarth C."/>
            <person name="Larimer J."/>
            <person name="Lui A."/>
            <person name="MacDonald P.J.P."/>
            <person name="McCowen C."/>
            <person name="Montmayeur A."/>
            <person name="Murphy C."/>
            <person name="Neiman D."/>
            <person name="Pearson M."/>
            <person name="Priest M."/>
            <person name="Roberts A."/>
            <person name="Saif S."/>
            <person name="Shea T."/>
            <person name="Sisk P."/>
            <person name="Stolte C."/>
            <person name="Sykes S."/>
            <person name="Wortman J."/>
            <person name="Nusbaum C."/>
            <person name="Birren B."/>
        </authorList>
    </citation>
    <scope>NUCLEOTIDE SEQUENCE [LARGE SCALE GENOMIC DNA]</scope>
    <source>
        <strain evidence="2 3">ATCC 38327</strain>
    </source>
</reference>
<sequence length="277" mass="29327">MLARSLLRPLAARRAAPAATAPALRRLLATATPAVSTTPSARRAAELTTGDLVAANLHVGHAPSRWTSLNLPYILGTREGIHIIDPNRRLGTWRRAATLTRLVAATGGPGPDAAVSSNQYYVTEWVPGTLTNAAEVVAKRQAATPVPMDPAVGAVAHDPDPDLVILLDVTHPATTRACKEARKLNIPTVAVIDTDVDPRWVTYPIPANDESTVGLALVAETLAREAAVGRSEAVEKAKLAQRHMHEVDEVQGTSLLGKHQDAHAAGASDVWTDPLML</sequence>
<proteinExistence type="inferred from homology"/>
<dbReference type="EMBL" id="GG745369">
    <property type="protein sequence ID" value="KNE71086.1"/>
    <property type="molecule type" value="Genomic_DNA"/>
</dbReference>
<dbReference type="Proteomes" id="UP000054350">
    <property type="component" value="Unassembled WGS sequence"/>
</dbReference>
<dbReference type="InterPro" id="IPR005706">
    <property type="entry name" value="Ribosomal_uS2_bac/mit/plastid"/>
</dbReference>
<dbReference type="PANTHER" id="PTHR12534">
    <property type="entry name" value="30S RIBOSOMAL PROTEIN S2 PROKARYOTIC AND ORGANELLAR"/>
    <property type="match status" value="1"/>
</dbReference>
<gene>
    <name evidence="2" type="ORF">AMAG_15336</name>
</gene>
<dbReference type="InterPro" id="IPR001865">
    <property type="entry name" value="Ribosomal_uS2"/>
</dbReference>
<accession>A0A0L0T8R1</accession>
<dbReference type="SUPFAM" id="SSF52313">
    <property type="entry name" value="Ribosomal protein S2"/>
    <property type="match status" value="1"/>
</dbReference>